<proteinExistence type="predicted"/>
<name>A0A7C0Z996_UNCW3</name>
<dbReference type="AlphaFoldDB" id="A0A7C0Z996"/>
<protein>
    <submittedName>
        <fullName evidence="3">Uncharacterized protein</fullName>
    </submittedName>
</protein>
<organism evidence="3">
    <name type="scientific">candidate division WOR-3 bacterium</name>
    <dbReference type="NCBI Taxonomy" id="2052148"/>
    <lineage>
        <taxon>Bacteria</taxon>
        <taxon>Bacteria division WOR-3</taxon>
    </lineage>
</organism>
<evidence type="ECO:0000259" key="2">
    <source>
        <dbReference type="Pfam" id="PF20437"/>
    </source>
</evidence>
<reference evidence="3" key="1">
    <citation type="journal article" date="2020" name="mSystems">
        <title>Genome- and Community-Level Interaction Insights into Carbon Utilization and Element Cycling Functions of Hydrothermarchaeota in Hydrothermal Sediment.</title>
        <authorList>
            <person name="Zhou Z."/>
            <person name="Liu Y."/>
            <person name="Xu W."/>
            <person name="Pan J."/>
            <person name="Luo Z.H."/>
            <person name="Li M."/>
        </authorList>
    </citation>
    <scope>NUCLEOTIDE SEQUENCE [LARGE SCALE GENOMIC DNA]</scope>
    <source>
        <strain evidence="3">HyVt-102</strain>
    </source>
</reference>
<comment type="caution">
    <text evidence="3">The sequence shown here is derived from an EMBL/GenBank/DDBJ whole genome shotgun (WGS) entry which is preliminary data.</text>
</comment>
<feature type="non-terminal residue" evidence="3">
    <location>
        <position position="454"/>
    </location>
</feature>
<dbReference type="EMBL" id="DQWE01000128">
    <property type="protein sequence ID" value="HDI82700.1"/>
    <property type="molecule type" value="Genomic_DNA"/>
</dbReference>
<sequence length="454" mass="52139">MGYRKLKYDEILFKPPDLPFKHTGEIKGKTEIVGQTKALDALMVAIETEQPHYNVFVAGPPGTGRRTAVRHILKKAKRKRKPEDKCYVYNFSNPDSPILLRFKAGMGRKFKKEFESLVSALLTMIPEVLQGEVVQKIRERIIEKYKKKEDRLYKDFEKKALQKGFQVSVVKVGPLQKPVLKPIIDGEAIDFQSLEQLVDEGKVKKTEFERIERVYRELSFELQTVLKTISDENKRAAVELEESIMDVLRPLVEMKIAELKENFRDKKVGEFLDAFLEDLMGDLNNLIKSEGFPLKYRVNLLVDNSKVKTAPVVFENSPTFNKLFGTIEVTTDSNGAIRTDFTMIRGGSLLKADEGFLVLNAYDVLTEPGVWEKLKRTLRNGELEIQPREYPGIFALTGLKPEPIRINVKVIMIGEPYLYTFLYNNDPEFGKLFKVRADFDDEMDLCKESAMQYA</sequence>
<dbReference type="InterPro" id="IPR027417">
    <property type="entry name" value="P-loop_NTPase"/>
</dbReference>
<dbReference type="Gene3D" id="3.40.50.300">
    <property type="entry name" value="P-loop containing nucleotide triphosphate hydrolases"/>
    <property type="match status" value="2"/>
</dbReference>
<feature type="domain" description="Lon protease AAA" evidence="1">
    <location>
        <begin position="309"/>
        <end position="440"/>
    </location>
</feature>
<dbReference type="Proteomes" id="UP000885847">
    <property type="component" value="Unassembled WGS sequence"/>
</dbReference>
<accession>A0A7C0Z996</accession>
<feature type="domain" description="Lon-like helical" evidence="2">
    <location>
        <begin position="84"/>
        <end position="117"/>
    </location>
</feature>
<dbReference type="Pfam" id="PF13654">
    <property type="entry name" value="AAA_32"/>
    <property type="match status" value="1"/>
</dbReference>
<dbReference type="Pfam" id="PF20437">
    <property type="entry name" value="LonC_helical"/>
    <property type="match status" value="1"/>
</dbReference>
<evidence type="ECO:0000313" key="3">
    <source>
        <dbReference type="EMBL" id="HDI82700.1"/>
    </source>
</evidence>
<evidence type="ECO:0000259" key="1">
    <source>
        <dbReference type="Pfam" id="PF13654"/>
    </source>
</evidence>
<dbReference type="InterPro" id="IPR041699">
    <property type="entry name" value="AAA_32"/>
</dbReference>
<dbReference type="SUPFAM" id="SSF52540">
    <property type="entry name" value="P-loop containing nucleoside triphosphate hydrolases"/>
    <property type="match status" value="1"/>
</dbReference>
<dbReference type="InterPro" id="IPR046844">
    <property type="entry name" value="Lon-like_helical"/>
</dbReference>
<gene>
    <name evidence="3" type="ORF">ENF18_02770</name>
</gene>